<dbReference type="Pfam" id="PF13545">
    <property type="entry name" value="HTH_Crp_2"/>
    <property type="match status" value="1"/>
</dbReference>
<organism evidence="6">
    <name type="scientific">uncultured Alphaproteobacteria bacterium</name>
    <dbReference type="NCBI Taxonomy" id="91750"/>
    <lineage>
        <taxon>Bacteria</taxon>
        <taxon>Pseudomonadati</taxon>
        <taxon>Pseudomonadota</taxon>
        <taxon>Alphaproteobacteria</taxon>
        <taxon>environmental samples</taxon>
    </lineage>
</organism>
<dbReference type="GO" id="GO:0003677">
    <property type="term" value="F:DNA binding"/>
    <property type="evidence" value="ECO:0007669"/>
    <property type="project" value="UniProtKB-KW"/>
</dbReference>
<evidence type="ECO:0000259" key="4">
    <source>
        <dbReference type="PROSITE" id="PS50042"/>
    </source>
</evidence>
<dbReference type="InterPro" id="IPR000595">
    <property type="entry name" value="cNMP-bd_dom"/>
</dbReference>
<evidence type="ECO:0000256" key="1">
    <source>
        <dbReference type="ARBA" id="ARBA00023015"/>
    </source>
</evidence>
<dbReference type="CDD" id="cd00038">
    <property type="entry name" value="CAP_ED"/>
    <property type="match status" value="1"/>
</dbReference>
<dbReference type="SMART" id="SM00100">
    <property type="entry name" value="cNMP"/>
    <property type="match status" value="1"/>
</dbReference>
<dbReference type="AlphaFoldDB" id="A0A212KME1"/>
<evidence type="ECO:0000313" key="6">
    <source>
        <dbReference type="EMBL" id="SBW12847.1"/>
    </source>
</evidence>
<dbReference type="InterPro" id="IPR018490">
    <property type="entry name" value="cNMP-bd_dom_sf"/>
</dbReference>
<dbReference type="SUPFAM" id="SSF46785">
    <property type="entry name" value="Winged helix' DNA-binding domain"/>
    <property type="match status" value="1"/>
</dbReference>
<dbReference type="PROSITE" id="PS51063">
    <property type="entry name" value="HTH_CRP_2"/>
    <property type="match status" value="1"/>
</dbReference>
<dbReference type="SUPFAM" id="SSF51206">
    <property type="entry name" value="cAMP-binding domain-like"/>
    <property type="match status" value="1"/>
</dbReference>
<dbReference type="Gene3D" id="1.10.10.10">
    <property type="entry name" value="Winged helix-like DNA-binding domain superfamily/Winged helix DNA-binding domain"/>
    <property type="match status" value="1"/>
</dbReference>
<accession>A0A212KME1</accession>
<feature type="domain" description="Cyclic nucleotide-binding" evidence="4">
    <location>
        <begin position="20"/>
        <end position="123"/>
    </location>
</feature>
<dbReference type="GO" id="GO:0003700">
    <property type="term" value="F:DNA-binding transcription factor activity"/>
    <property type="evidence" value="ECO:0007669"/>
    <property type="project" value="TreeGrafter"/>
</dbReference>
<evidence type="ECO:0000259" key="5">
    <source>
        <dbReference type="PROSITE" id="PS51063"/>
    </source>
</evidence>
<dbReference type="PANTHER" id="PTHR24567">
    <property type="entry name" value="CRP FAMILY TRANSCRIPTIONAL REGULATORY PROTEIN"/>
    <property type="match status" value="1"/>
</dbReference>
<name>A0A212KME1_9PROT</name>
<dbReference type="Gene3D" id="2.60.120.10">
    <property type="entry name" value="Jelly Rolls"/>
    <property type="match status" value="1"/>
</dbReference>
<dbReference type="InterPro" id="IPR050397">
    <property type="entry name" value="Env_Response_Regulators"/>
</dbReference>
<dbReference type="InterPro" id="IPR012318">
    <property type="entry name" value="HTH_CRP"/>
</dbReference>
<evidence type="ECO:0000256" key="3">
    <source>
        <dbReference type="ARBA" id="ARBA00023163"/>
    </source>
</evidence>
<dbReference type="InterPro" id="IPR014710">
    <property type="entry name" value="RmlC-like_jellyroll"/>
</dbReference>
<keyword evidence="2" id="KW-0238">DNA-binding</keyword>
<evidence type="ECO:0000256" key="2">
    <source>
        <dbReference type="ARBA" id="ARBA00023125"/>
    </source>
</evidence>
<reference evidence="6" key="1">
    <citation type="submission" date="2016-04" db="EMBL/GenBank/DDBJ databases">
        <authorList>
            <person name="Evans L.H."/>
            <person name="Alamgir A."/>
            <person name="Owens N."/>
            <person name="Weber N.D."/>
            <person name="Virtaneva K."/>
            <person name="Barbian K."/>
            <person name="Babar A."/>
            <person name="Rosenke K."/>
        </authorList>
    </citation>
    <scope>NUCLEOTIDE SEQUENCE</scope>
    <source>
        <strain evidence="6">86</strain>
    </source>
</reference>
<keyword evidence="1" id="KW-0805">Transcription regulation</keyword>
<keyword evidence="3" id="KW-0804">Transcription</keyword>
<dbReference type="SMART" id="SM00419">
    <property type="entry name" value="HTH_CRP"/>
    <property type="match status" value="1"/>
</dbReference>
<feature type="domain" description="HTH crp-type" evidence="5">
    <location>
        <begin position="154"/>
        <end position="225"/>
    </location>
</feature>
<dbReference type="InterPro" id="IPR036388">
    <property type="entry name" value="WH-like_DNA-bd_sf"/>
</dbReference>
<gene>
    <name evidence="6" type="ORF">KL86APRO_30338</name>
</gene>
<protein>
    <submittedName>
        <fullName evidence="6">Crp/FNR family transcriptional regulator</fullName>
    </submittedName>
</protein>
<dbReference type="PANTHER" id="PTHR24567:SF74">
    <property type="entry name" value="HTH-TYPE TRANSCRIPTIONAL REGULATOR ARCR"/>
    <property type="match status" value="1"/>
</dbReference>
<sequence length="234" mass="25409">MDDPFADPAAIRAALARGTWFRALPEAIADALVAAATVERVPEGAAIHHFGDGSDALYAVLAGTVKVSSVSTEGRECVFRHLLPGDWFGEIGVLDGGGRTHDAVTIADTCLLVVPPHRVAEILDRYPLLYRFLALLLCRVVRTAFTMLTDTTLLSLDARLAKRLLSFARAATRAGDDELVVRLTQEQIAALCGATRQAVNIRLARWRKRGWIELGYGALRVRDLAALERLADAP</sequence>
<dbReference type="EMBL" id="FLUO01000003">
    <property type="protein sequence ID" value="SBW12847.1"/>
    <property type="molecule type" value="Genomic_DNA"/>
</dbReference>
<dbReference type="Pfam" id="PF00027">
    <property type="entry name" value="cNMP_binding"/>
    <property type="match status" value="1"/>
</dbReference>
<dbReference type="InterPro" id="IPR036390">
    <property type="entry name" value="WH_DNA-bd_sf"/>
</dbReference>
<dbReference type="GO" id="GO:0005829">
    <property type="term" value="C:cytosol"/>
    <property type="evidence" value="ECO:0007669"/>
    <property type="project" value="TreeGrafter"/>
</dbReference>
<proteinExistence type="predicted"/>
<dbReference type="PROSITE" id="PS50042">
    <property type="entry name" value="CNMP_BINDING_3"/>
    <property type="match status" value="1"/>
</dbReference>